<feature type="compositionally biased region" description="Low complexity" evidence="1">
    <location>
        <begin position="168"/>
        <end position="306"/>
    </location>
</feature>
<dbReference type="OrthoDB" id="5950457at2759"/>
<dbReference type="KEGG" id="bgt:106060725"/>
<reference evidence="2" key="1">
    <citation type="submission" date="2020-05" db="UniProtKB">
        <authorList>
            <consortium name="EnsemblMetazoa"/>
        </authorList>
    </citation>
    <scope>IDENTIFICATION</scope>
    <source>
        <strain evidence="2">BB02</strain>
    </source>
</reference>
<evidence type="ECO:0000313" key="2">
    <source>
        <dbReference type="EnsemblMetazoa" id="BGLB030273-PA"/>
    </source>
</evidence>
<evidence type="ECO:0000256" key="1">
    <source>
        <dbReference type="SAM" id="MobiDB-lite"/>
    </source>
</evidence>
<dbReference type="Proteomes" id="UP000076420">
    <property type="component" value="Unassembled WGS sequence"/>
</dbReference>
<feature type="compositionally biased region" description="Polar residues" evidence="1">
    <location>
        <begin position="307"/>
        <end position="322"/>
    </location>
</feature>
<organism evidence="2 3">
    <name type="scientific">Biomphalaria glabrata</name>
    <name type="common">Bloodfluke planorb</name>
    <name type="synonym">Freshwater snail</name>
    <dbReference type="NCBI Taxonomy" id="6526"/>
    <lineage>
        <taxon>Eukaryota</taxon>
        <taxon>Metazoa</taxon>
        <taxon>Spiralia</taxon>
        <taxon>Lophotrochozoa</taxon>
        <taxon>Mollusca</taxon>
        <taxon>Gastropoda</taxon>
        <taxon>Heterobranchia</taxon>
        <taxon>Euthyneura</taxon>
        <taxon>Panpulmonata</taxon>
        <taxon>Hygrophila</taxon>
        <taxon>Lymnaeoidea</taxon>
        <taxon>Planorbidae</taxon>
        <taxon>Biomphalaria</taxon>
    </lineage>
</organism>
<proteinExistence type="predicted"/>
<feature type="region of interest" description="Disordered" evidence="1">
    <location>
        <begin position="162"/>
        <end position="322"/>
    </location>
</feature>
<protein>
    <submittedName>
        <fullName evidence="2">Uncharacterized protein</fullName>
    </submittedName>
</protein>
<name>A0A2C9LEH5_BIOGL</name>
<dbReference type="VEuPathDB" id="VectorBase:BGLB030273"/>
<evidence type="ECO:0000313" key="3">
    <source>
        <dbReference type="Proteomes" id="UP000076420"/>
    </source>
</evidence>
<accession>A0A2C9LEH5</accession>
<dbReference type="AlphaFoldDB" id="A0A2C9LEH5"/>
<dbReference type="VEuPathDB" id="VectorBase:BGLAX_038682"/>
<dbReference type="EnsemblMetazoa" id="BGLB030273-RA">
    <property type="protein sequence ID" value="BGLB030273-PA"/>
    <property type="gene ID" value="BGLB030273"/>
</dbReference>
<sequence>MTTNQRRSSYPMNSYTYSAALTFTGSPNHLYNQYPSGSFQTQMSSYVLPSYATPIFRNIYGQMYNDTYSRPSPARGPGEIRSYTPPYSRTWSSPDTFQGLHSQTTPETVAFPDPNNWIYRINYFIPSETRTSTSAPQWINNTMPLNDLTEIRQTLDVISSESTFPIQPSSTPSSNLLSSSNPPSFMSSTAPNSGSTFPTHPSSTPSSNLLSSSNLPSFMSSTAPNSGSSFQTQPSSTPSSNLLSSNNPPSFMSSTAPNSGSTFPTQPSSTPSSNFLSSNNPPSLMSSTAPNSGSTFPTQPSSTPSSNFLSPNNTPFLMSSTAPNTPQLSLNIPSVTVPESSIDFSNQLTLQFNNNTNEHMDRVEGNSEPETEIDRNLPEEVSMPEEEIIDRRNQLCPHNDKDECDDDCPYRHGRLCHLCLTHRLNPYNPELHAD</sequence>
<gene>
    <name evidence="2" type="primary">106060725</name>
</gene>